<name>A0A0F9SSV8_9ZZZZ</name>
<evidence type="ECO:0000313" key="1">
    <source>
        <dbReference type="EMBL" id="KKN40126.1"/>
    </source>
</evidence>
<proteinExistence type="predicted"/>
<organism evidence="1">
    <name type="scientific">marine sediment metagenome</name>
    <dbReference type="NCBI Taxonomy" id="412755"/>
    <lineage>
        <taxon>unclassified sequences</taxon>
        <taxon>metagenomes</taxon>
        <taxon>ecological metagenomes</taxon>
    </lineage>
</organism>
<sequence length="272" mass="31357">MQKRKVTLLLCLSVLFFCAFIFPVQAVPIETYGWEYYNSPKYEDKIKFQTDAVYIDTTQGGVTPYGIWVYGRNDFNGGSRYSTRVHITFYLTAKFEKTSIIPSRPPITYWGPTPDGLIKWQGEYSYNPSSSNWQWTVGVQEKYFSFSAQYTPSAYSSWGTANSISGDYRYLGYFLSTMAGQDHEFHSLLKLHIVNEEAREWASGKTFYDGQEWWIEKIVDIRVKMMVYFRWEFWGWRTLKTVTHVLGDGAVLPSPGGGTDLYFIPLVEGTAG</sequence>
<comment type="caution">
    <text evidence="1">The sequence shown here is derived from an EMBL/GenBank/DDBJ whole genome shotgun (WGS) entry which is preliminary data.</text>
</comment>
<gene>
    <name evidence="1" type="ORF">LCGC14_0736640</name>
</gene>
<protein>
    <submittedName>
        <fullName evidence="1">Uncharacterized protein</fullName>
    </submittedName>
</protein>
<dbReference type="EMBL" id="LAZR01001723">
    <property type="protein sequence ID" value="KKN40126.1"/>
    <property type="molecule type" value="Genomic_DNA"/>
</dbReference>
<reference evidence="1" key="1">
    <citation type="journal article" date="2015" name="Nature">
        <title>Complex archaea that bridge the gap between prokaryotes and eukaryotes.</title>
        <authorList>
            <person name="Spang A."/>
            <person name="Saw J.H."/>
            <person name="Jorgensen S.L."/>
            <person name="Zaremba-Niedzwiedzka K."/>
            <person name="Martijn J."/>
            <person name="Lind A.E."/>
            <person name="van Eijk R."/>
            <person name="Schleper C."/>
            <person name="Guy L."/>
            <person name="Ettema T.J."/>
        </authorList>
    </citation>
    <scope>NUCLEOTIDE SEQUENCE</scope>
</reference>
<dbReference type="AlphaFoldDB" id="A0A0F9SSV8"/>
<accession>A0A0F9SSV8</accession>